<evidence type="ECO:0000313" key="7">
    <source>
        <dbReference type="RefSeq" id="XP_017979684.1"/>
    </source>
</evidence>
<feature type="domain" description="Disease resistance N-terminal" evidence="4">
    <location>
        <begin position="10"/>
        <end position="95"/>
    </location>
</feature>
<dbReference type="GeneID" id="18593635"/>
<protein>
    <submittedName>
        <fullName evidence="7">Disease resistance RPP13-like protein 1</fullName>
    </submittedName>
</protein>
<dbReference type="InterPro" id="IPR055414">
    <property type="entry name" value="LRR_R13L4/SHOC2-like"/>
</dbReference>
<name>A0AB32WKY5_THECC</name>
<dbReference type="PANTHER" id="PTHR47186:SF13">
    <property type="entry name" value="DISEASE RESISTANCE PROTEIN RGA3"/>
    <property type="match status" value="1"/>
</dbReference>
<accession>A0AB32WKY5</accession>
<evidence type="ECO:0000313" key="6">
    <source>
        <dbReference type="Proteomes" id="UP000694886"/>
    </source>
</evidence>
<dbReference type="InterPro" id="IPR041118">
    <property type="entry name" value="Rx_N"/>
</dbReference>
<sequence length="270" mass="30920">MAEAIPYGTVSNILSKLVWLAGQELGFIFGLNTDLEKLQETLSTINAVLRDAEEKQESNHAVDNWIIRLQDVVFDAEDLLDEFDYAILRQKVRPRGQMEVLPDAIVKLHKLQTLLLYDCRKLKELPRDIRQLISLEYLNIDQCNGLQYLPKGLGELTSLQTLHRFIVNSFSTAATLNELRDLDDLGNYLSIENLDDVKNVELESMEANLKTKKRLQSLKLDWWTYPRGDDKKDELLLDNLQPHPNLKKLELQLPTPATLASSFISPVSYS</sequence>
<dbReference type="RefSeq" id="XP_017979684.1">
    <property type="nucleotide sequence ID" value="XM_018124195.1"/>
</dbReference>
<keyword evidence="3" id="KW-0611">Plant defense</keyword>
<dbReference type="Gramene" id="Tc07v2_t004290.1">
    <property type="protein sequence ID" value="Tc07v2_p004290.1"/>
    <property type="gene ID" value="Tc07v2_g004290"/>
</dbReference>
<reference evidence="6" key="1">
    <citation type="journal article" date="1997" name="Nucleic Acids Res.">
        <title>tRNAscan-SE: a program for improved detection of transfer RNA genes in genomic sequence.</title>
        <authorList>
            <person name="Lowe T.M."/>
            <person name="Eddy S.R."/>
        </authorList>
    </citation>
    <scope>NUCLEOTIDE SEQUENCE [LARGE SCALE GENOMIC DNA]</scope>
    <source>
        <strain evidence="6">r\B97-61/B2</strain>
    </source>
</reference>
<dbReference type="GO" id="GO:0006952">
    <property type="term" value="P:defense response"/>
    <property type="evidence" value="ECO:0007669"/>
    <property type="project" value="UniProtKB-KW"/>
</dbReference>
<reference evidence="7" key="2">
    <citation type="submission" date="2025-08" db="UniProtKB">
        <authorList>
            <consortium name="RefSeq"/>
        </authorList>
    </citation>
    <scope>IDENTIFICATION</scope>
</reference>
<dbReference type="Pfam" id="PF18052">
    <property type="entry name" value="Rx_N"/>
    <property type="match status" value="1"/>
</dbReference>
<keyword evidence="1" id="KW-0677">Repeat</keyword>
<evidence type="ECO:0000259" key="5">
    <source>
        <dbReference type="Pfam" id="PF23598"/>
    </source>
</evidence>
<evidence type="ECO:0000259" key="4">
    <source>
        <dbReference type="Pfam" id="PF18052"/>
    </source>
</evidence>
<evidence type="ECO:0000256" key="2">
    <source>
        <dbReference type="ARBA" id="ARBA00022741"/>
    </source>
</evidence>
<proteinExistence type="predicted"/>
<dbReference type="Proteomes" id="UP000694886">
    <property type="component" value="Chromosome 7"/>
</dbReference>
<dbReference type="Gene3D" id="1.20.5.4130">
    <property type="match status" value="1"/>
</dbReference>
<dbReference type="Pfam" id="PF23598">
    <property type="entry name" value="LRR_14"/>
    <property type="match status" value="1"/>
</dbReference>
<dbReference type="KEGG" id="tcc:18593635"/>
<dbReference type="AlphaFoldDB" id="A0AB32WKY5"/>
<dbReference type="PANTHER" id="PTHR47186">
    <property type="entry name" value="LEUCINE-RICH REPEAT-CONTAINING PROTEIN 57"/>
    <property type="match status" value="1"/>
</dbReference>
<organism evidence="6 7">
    <name type="scientific">Theobroma cacao</name>
    <name type="common">Cacao</name>
    <name type="synonym">Cocoa</name>
    <dbReference type="NCBI Taxonomy" id="3641"/>
    <lineage>
        <taxon>Eukaryota</taxon>
        <taxon>Viridiplantae</taxon>
        <taxon>Streptophyta</taxon>
        <taxon>Embryophyta</taxon>
        <taxon>Tracheophyta</taxon>
        <taxon>Spermatophyta</taxon>
        <taxon>Magnoliopsida</taxon>
        <taxon>eudicotyledons</taxon>
        <taxon>Gunneridae</taxon>
        <taxon>Pentapetalae</taxon>
        <taxon>rosids</taxon>
        <taxon>malvids</taxon>
        <taxon>Malvales</taxon>
        <taxon>Malvaceae</taxon>
        <taxon>Byttnerioideae</taxon>
        <taxon>Theobroma</taxon>
    </lineage>
</organism>
<evidence type="ECO:0000256" key="1">
    <source>
        <dbReference type="ARBA" id="ARBA00022737"/>
    </source>
</evidence>
<gene>
    <name evidence="7" type="primary">LOC18593635</name>
</gene>
<evidence type="ECO:0000256" key="3">
    <source>
        <dbReference type="ARBA" id="ARBA00022821"/>
    </source>
</evidence>
<dbReference type="SUPFAM" id="SSF52058">
    <property type="entry name" value="L domain-like"/>
    <property type="match status" value="1"/>
</dbReference>
<dbReference type="GO" id="GO:0000166">
    <property type="term" value="F:nucleotide binding"/>
    <property type="evidence" value="ECO:0007669"/>
    <property type="project" value="UniProtKB-KW"/>
</dbReference>
<feature type="domain" description="Disease resistance R13L4/SHOC-2-like LRR" evidence="5">
    <location>
        <begin position="98"/>
        <end position="254"/>
    </location>
</feature>
<keyword evidence="2" id="KW-0547">Nucleotide-binding</keyword>
<dbReference type="CDD" id="cd14798">
    <property type="entry name" value="RX-CC_like"/>
    <property type="match status" value="1"/>
</dbReference>
<dbReference type="InterPro" id="IPR038005">
    <property type="entry name" value="RX-like_CC"/>
</dbReference>